<accession>A0ABR8MB01</accession>
<dbReference type="Proteomes" id="UP000649289">
    <property type="component" value="Unassembled WGS sequence"/>
</dbReference>
<evidence type="ECO:0000313" key="1">
    <source>
        <dbReference type="EMBL" id="MBD3913316.1"/>
    </source>
</evidence>
<proteinExistence type="predicted"/>
<protein>
    <submittedName>
        <fullName evidence="1">Uncharacterized protein</fullName>
    </submittedName>
</protein>
<keyword evidence="2" id="KW-1185">Reference proteome</keyword>
<comment type="caution">
    <text evidence="1">The sequence shown here is derived from an EMBL/GenBank/DDBJ whole genome shotgun (WGS) entry which is preliminary data.</text>
</comment>
<dbReference type="RefSeq" id="WP_191197657.1">
    <property type="nucleotide sequence ID" value="NZ_BAAAPA010000002.1"/>
</dbReference>
<organism evidence="1 2">
    <name type="scientific">Nocardioides hwasunensis</name>
    <dbReference type="NCBI Taxonomy" id="397258"/>
    <lineage>
        <taxon>Bacteria</taxon>
        <taxon>Bacillati</taxon>
        <taxon>Actinomycetota</taxon>
        <taxon>Actinomycetes</taxon>
        <taxon>Propionibacteriales</taxon>
        <taxon>Nocardioidaceae</taxon>
        <taxon>Nocardioides</taxon>
    </lineage>
</organism>
<evidence type="ECO:0000313" key="2">
    <source>
        <dbReference type="Proteomes" id="UP000649289"/>
    </source>
</evidence>
<name>A0ABR8MB01_9ACTN</name>
<sequence>MTEHDTGDNALLEELRDMWLTYDPPPSDLVATMIAAVAAAELDQEWELLVLVRDSAEEAAAQVRGLATARMLYFTVAEGWSLDAEIDGDQVRGQLLDFDGDMGSVEVVVETRGSAAELWRAGLDEFGFFSIEARPAGEVRFTVHYRGNAVSSRWVQL</sequence>
<reference evidence="1 2" key="1">
    <citation type="submission" date="2020-09" db="EMBL/GenBank/DDBJ databases">
        <title>novel species in genus Nocardioides.</title>
        <authorList>
            <person name="Zhang G."/>
        </authorList>
    </citation>
    <scope>NUCLEOTIDE SEQUENCE [LARGE SCALE GENOMIC DNA]</scope>
    <source>
        <strain evidence="1 2">19197</strain>
    </source>
</reference>
<gene>
    <name evidence="1" type="ORF">IEZ25_01715</name>
</gene>
<dbReference type="EMBL" id="JACXYY010000001">
    <property type="protein sequence ID" value="MBD3913316.1"/>
    <property type="molecule type" value="Genomic_DNA"/>
</dbReference>